<name>A0A075MYM5_9ARCH</name>
<dbReference type="Proteomes" id="UP000028194">
    <property type="component" value="Chromosome"/>
</dbReference>
<protein>
    <submittedName>
        <fullName evidence="1">Uncharacterized protein</fullName>
    </submittedName>
</protein>
<dbReference type="GeneID" id="41598026"/>
<evidence type="ECO:0000313" key="1">
    <source>
        <dbReference type="EMBL" id="AIF84364.1"/>
    </source>
</evidence>
<dbReference type="KEGG" id="nev:NTE_02311"/>
<organism evidence="1 2">
    <name type="scientific">Candidatus Nitrososphaera evergladensis SR1</name>
    <dbReference type="NCBI Taxonomy" id="1459636"/>
    <lineage>
        <taxon>Archaea</taxon>
        <taxon>Nitrososphaerota</taxon>
        <taxon>Nitrososphaeria</taxon>
        <taxon>Nitrososphaerales</taxon>
        <taxon>Nitrososphaeraceae</taxon>
        <taxon>Nitrososphaera</taxon>
    </lineage>
</organism>
<accession>A0A075MYM5</accession>
<dbReference type="EMBL" id="CP007174">
    <property type="protein sequence ID" value="AIF84364.1"/>
    <property type="molecule type" value="Genomic_DNA"/>
</dbReference>
<dbReference type="HOGENOM" id="CLU_2911321_0_0_2"/>
<dbReference type="AlphaFoldDB" id="A0A075MYM5"/>
<keyword evidence="2" id="KW-1185">Reference proteome</keyword>
<proteinExistence type="predicted"/>
<gene>
    <name evidence="1" type="ORF">NTE_02311</name>
</gene>
<dbReference type="RefSeq" id="WP_148700947.1">
    <property type="nucleotide sequence ID" value="NZ_CP007174.1"/>
</dbReference>
<evidence type="ECO:0000313" key="2">
    <source>
        <dbReference type="Proteomes" id="UP000028194"/>
    </source>
</evidence>
<reference evidence="1 2" key="1">
    <citation type="journal article" date="2014" name="PLoS ONE">
        <title>Genome Sequence of Candidatus Nitrososphaera evergladensis from Group I.1b Enriched from Everglades Soil Reveals Novel Genomic Features of the Ammonia-Oxidizing Archaea.</title>
        <authorList>
            <person name="Zhalnina K.V."/>
            <person name="Dias R."/>
            <person name="Leonard M.T."/>
            <person name="Dorr de Quadros P."/>
            <person name="Camargo F.A."/>
            <person name="Drew J.C."/>
            <person name="Farmerie W.G."/>
            <person name="Daroub S.H."/>
            <person name="Triplett E.W."/>
        </authorList>
    </citation>
    <scope>NUCLEOTIDE SEQUENCE [LARGE SCALE GENOMIC DNA]</scope>
    <source>
        <strain evidence="1 2">SR1</strain>
    </source>
</reference>
<sequence length="61" mass="6820">MPKSSKADTIAAVLEAHMHSMRLMHDVIVENNKILKDISKKLDAVNDDLHALVRNLETKGI</sequence>